<gene>
    <name evidence="1" type="ORF">RV00_GL001056</name>
</gene>
<sequence length="149" mass="16966">MEWDQRFNEDQQPLDQEVSTFIANPLWEKLINSLQTTYQVEPKLAYSSCSMGNGYWKGWNLKFKKGGKSLCTVYPKAGYFTVLISLNSQELADAEVLLQFCDDYTKRLYQTVAASKLGKALSFEVTNEKILQDVLAFADLRAGMAKKKN</sequence>
<organism evidence="1 2">
    <name type="scientific">Enterococcus devriesei</name>
    <dbReference type="NCBI Taxonomy" id="319970"/>
    <lineage>
        <taxon>Bacteria</taxon>
        <taxon>Bacillati</taxon>
        <taxon>Bacillota</taxon>
        <taxon>Bacilli</taxon>
        <taxon>Lactobacillales</taxon>
        <taxon>Enterococcaceae</taxon>
        <taxon>Enterococcus</taxon>
    </lineage>
</organism>
<protein>
    <recommendedName>
        <fullName evidence="3">DUF3788 domain-containing protein</fullName>
    </recommendedName>
</protein>
<keyword evidence="2" id="KW-1185">Reference proteome</keyword>
<dbReference type="Pfam" id="PF12663">
    <property type="entry name" value="DUF3788"/>
    <property type="match status" value="1"/>
</dbReference>
<proteinExistence type="predicted"/>
<accession>A0A1L8SX18</accession>
<comment type="caution">
    <text evidence="1">The sequence shown here is derived from an EMBL/GenBank/DDBJ whole genome shotgun (WGS) entry which is preliminary data.</text>
</comment>
<dbReference type="STRING" id="319970.RV00_GL001056"/>
<evidence type="ECO:0000313" key="2">
    <source>
        <dbReference type="Proteomes" id="UP000183700"/>
    </source>
</evidence>
<dbReference type="EMBL" id="JXKM01000002">
    <property type="protein sequence ID" value="OJG36611.1"/>
    <property type="molecule type" value="Genomic_DNA"/>
</dbReference>
<dbReference type="Proteomes" id="UP000183700">
    <property type="component" value="Unassembled WGS sequence"/>
</dbReference>
<name>A0A1L8SX18_9ENTE</name>
<dbReference type="AlphaFoldDB" id="A0A1L8SX18"/>
<reference evidence="1 2" key="1">
    <citation type="submission" date="2014-12" db="EMBL/GenBank/DDBJ databases">
        <title>Draft genome sequences of 29 type strains of Enterococci.</title>
        <authorList>
            <person name="Zhong Z."/>
            <person name="Sun Z."/>
            <person name="Liu W."/>
            <person name="Zhang W."/>
            <person name="Zhang H."/>
        </authorList>
    </citation>
    <scope>NUCLEOTIDE SEQUENCE [LARGE SCALE GENOMIC DNA]</scope>
    <source>
        <strain evidence="1 2">DSM 22802</strain>
    </source>
</reference>
<dbReference type="InterPro" id="IPR024265">
    <property type="entry name" value="DUF3788"/>
</dbReference>
<evidence type="ECO:0008006" key="3">
    <source>
        <dbReference type="Google" id="ProtNLM"/>
    </source>
</evidence>
<evidence type="ECO:0000313" key="1">
    <source>
        <dbReference type="EMBL" id="OJG36611.1"/>
    </source>
</evidence>
<dbReference type="OrthoDB" id="9090890at2"/>